<organism evidence="1 2">
    <name type="scientific">Grifola frondosa</name>
    <name type="common">Maitake</name>
    <name type="synonym">Polyporus frondosus</name>
    <dbReference type="NCBI Taxonomy" id="5627"/>
    <lineage>
        <taxon>Eukaryota</taxon>
        <taxon>Fungi</taxon>
        <taxon>Dikarya</taxon>
        <taxon>Basidiomycota</taxon>
        <taxon>Agaricomycotina</taxon>
        <taxon>Agaricomycetes</taxon>
        <taxon>Polyporales</taxon>
        <taxon>Grifolaceae</taxon>
        <taxon>Grifola</taxon>
    </lineage>
</organism>
<evidence type="ECO:0000313" key="1">
    <source>
        <dbReference type="EMBL" id="OBZ71974.1"/>
    </source>
</evidence>
<proteinExistence type="predicted"/>
<gene>
    <name evidence="1" type="ORF">A0H81_08131</name>
</gene>
<dbReference type="Proteomes" id="UP000092993">
    <property type="component" value="Unassembled WGS sequence"/>
</dbReference>
<protein>
    <submittedName>
        <fullName evidence="1">Uncharacterized protein</fullName>
    </submittedName>
</protein>
<keyword evidence="2" id="KW-1185">Reference proteome</keyword>
<dbReference type="EMBL" id="LUGG01000010">
    <property type="protein sequence ID" value="OBZ71974.1"/>
    <property type="molecule type" value="Genomic_DNA"/>
</dbReference>
<accession>A0A1C7MAD3</accession>
<name>A0A1C7MAD3_GRIFR</name>
<evidence type="ECO:0000313" key="2">
    <source>
        <dbReference type="Proteomes" id="UP000092993"/>
    </source>
</evidence>
<reference evidence="1 2" key="1">
    <citation type="submission" date="2016-03" db="EMBL/GenBank/DDBJ databases">
        <title>Whole genome sequencing of Grifola frondosa 9006-11.</title>
        <authorList>
            <person name="Min B."/>
            <person name="Park H."/>
            <person name="Kim J.-G."/>
            <person name="Cho H."/>
            <person name="Oh Y.-L."/>
            <person name="Kong W.-S."/>
            <person name="Choi I.-G."/>
        </authorList>
    </citation>
    <scope>NUCLEOTIDE SEQUENCE [LARGE SCALE GENOMIC DNA]</scope>
    <source>
        <strain evidence="1 2">9006-11</strain>
    </source>
</reference>
<comment type="caution">
    <text evidence="1">The sequence shown here is derived from an EMBL/GenBank/DDBJ whole genome shotgun (WGS) entry which is preliminary data.</text>
</comment>
<sequence length="69" mass="7954">MPLANALCHTTLLKRSSTQYSVLSIQLALSLNDVRRSYFRARSLRQRARIQAINIQHVKLWRGIFLSTA</sequence>
<dbReference type="AlphaFoldDB" id="A0A1C7MAD3"/>